<dbReference type="PANTHER" id="PTHR23135">
    <property type="entry name" value="MUR LIGASE FAMILY MEMBER"/>
    <property type="match status" value="1"/>
</dbReference>
<dbReference type="Gene3D" id="3.40.1390.10">
    <property type="entry name" value="MurE/MurF, N-terminal domain"/>
    <property type="match status" value="1"/>
</dbReference>
<organism evidence="2">
    <name type="scientific">marine metagenome</name>
    <dbReference type="NCBI Taxonomy" id="408172"/>
    <lineage>
        <taxon>unclassified sequences</taxon>
        <taxon>metagenomes</taxon>
        <taxon>ecological metagenomes</taxon>
    </lineage>
</organism>
<dbReference type="PANTHER" id="PTHR23135:SF4">
    <property type="entry name" value="UDP-N-ACETYLMURAMOYL-L-ALANYL-D-GLUTAMATE--2,6-DIAMINOPIMELATE LIGASE MURE HOMOLOG, CHLOROPLASTIC"/>
    <property type="match status" value="1"/>
</dbReference>
<dbReference type="EMBL" id="UINC01131406">
    <property type="protein sequence ID" value="SVD13092.1"/>
    <property type="molecule type" value="Genomic_DNA"/>
</dbReference>
<protein>
    <recommendedName>
        <fullName evidence="1">Mur ligase N-terminal catalytic domain-containing protein</fullName>
    </recommendedName>
</protein>
<name>A0A382SU42_9ZZZZ</name>
<evidence type="ECO:0000313" key="2">
    <source>
        <dbReference type="EMBL" id="SVD13092.1"/>
    </source>
</evidence>
<feature type="domain" description="Mur ligase N-terminal catalytic" evidence="1">
    <location>
        <begin position="24"/>
        <end position="72"/>
    </location>
</feature>
<dbReference type="GO" id="GO:0016881">
    <property type="term" value="F:acid-amino acid ligase activity"/>
    <property type="evidence" value="ECO:0007669"/>
    <property type="project" value="InterPro"/>
</dbReference>
<sequence length="111" mass="11830">MSLKTSLKSANLLDHIYGDIDGLKITGITQDSRTVKQGDLFLAWKGSDWDAHDFLQSAVVSGASAALVEKPLLDIEIPQLQVSDGRLGAAIAADLFFGSPWKDLFLAGVTG</sequence>
<dbReference type="Pfam" id="PF01225">
    <property type="entry name" value="Mur_ligase"/>
    <property type="match status" value="1"/>
</dbReference>
<evidence type="ECO:0000259" key="1">
    <source>
        <dbReference type="Pfam" id="PF01225"/>
    </source>
</evidence>
<reference evidence="2" key="1">
    <citation type="submission" date="2018-05" db="EMBL/GenBank/DDBJ databases">
        <authorList>
            <person name="Lanie J.A."/>
            <person name="Ng W.-L."/>
            <person name="Kazmierczak K.M."/>
            <person name="Andrzejewski T.M."/>
            <person name="Davidsen T.M."/>
            <person name="Wayne K.J."/>
            <person name="Tettelin H."/>
            <person name="Glass J.I."/>
            <person name="Rusch D."/>
            <person name="Podicherti R."/>
            <person name="Tsui H.-C.T."/>
            <person name="Winkler M.E."/>
        </authorList>
    </citation>
    <scope>NUCLEOTIDE SEQUENCE</scope>
</reference>
<gene>
    <name evidence="2" type="ORF">METZ01_LOCUS365946</name>
</gene>
<feature type="non-terminal residue" evidence="2">
    <location>
        <position position="111"/>
    </location>
</feature>
<dbReference type="InterPro" id="IPR000713">
    <property type="entry name" value="Mur_ligase_N"/>
</dbReference>
<dbReference type="AlphaFoldDB" id="A0A382SU42"/>
<dbReference type="SUPFAM" id="SSF63418">
    <property type="entry name" value="MurE/MurF N-terminal domain"/>
    <property type="match status" value="1"/>
</dbReference>
<proteinExistence type="predicted"/>
<dbReference type="InterPro" id="IPR035911">
    <property type="entry name" value="MurE/MurF_N"/>
</dbReference>
<accession>A0A382SU42</accession>